<organism evidence="2 3">
    <name type="scientific">Pseudoduganella chitinolytica</name>
    <dbReference type="NCBI Taxonomy" id="34070"/>
    <lineage>
        <taxon>Bacteria</taxon>
        <taxon>Pseudomonadati</taxon>
        <taxon>Pseudomonadota</taxon>
        <taxon>Betaproteobacteria</taxon>
        <taxon>Burkholderiales</taxon>
        <taxon>Oxalobacteraceae</taxon>
        <taxon>Telluria group</taxon>
        <taxon>Pseudoduganella</taxon>
    </lineage>
</organism>
<protein>
    <recommendedName>
        <fullName evidence="4">PQQ-binding-like beta-propeller repeat protein</fullName>
    </recommendedName>
</protein>
<accession>A0ABY8B823</accession>
<evidence type="ECO:0000313" key="2">
    <source>
        <dbReference type="EMBL" id="WEF31153.1"/>
    </source>
</evidence>
<evidence type="ECO:0000313" key="3">
    <source>
        <dbReference type="Proteomes" id="UP001216510"/>
    </source>
</evidence>
<dbReference type="SUPFAM" id="SSF50998">
    <property type="entry name" value="Quinoprotein alcohol dehydrogenase-like"/>
    <property type="match status" value="1"/>
</dbReference>
<gene>
    <name evidence="2" type="ORF">PX653_16970</name>
</gene>
<keyword evidence="3" id="KW-1185">Reference proteome</keyword>
<evidence type="ECO:0008006" key="4">
    <source>
        <dbReference type="Google" id="ProtNLM"/>
    </source>
</evidence>
<dbReference type="InterPro" id="IPR011047">
    <property type="entry name" value="Quinoprotein_ADH-like_sf"/>
</dbReference>
<dbReference type="RefSeq" id="WP_277413937.1">
    <property type="nucleotide sequence ID" value="NZ_CP119083.1"/>
</dbReference>
<reference evidence="2 3" key="1">
    <citation type="submission" date="2023-02" db="EMBL/GenBank/DDBJ databases">
        <title>Gemone sequence of Telluria chitinolytica ACM 3522T.</title>
        <authorList>
            <person name="Frediansyah A."/>
            <person name="Miess H."/>
            <person name="Gross H."/>
        </authorList>
    </citation>
    <scope>NUCLEOTIDE SEQUENCE [LARGE SCALE GENOMIC DNA]</scope>
    <source>
        <strain evidence="2 3">ACM 3522</strain>
    </source>
</reference>
<feature type="region of interest" description="Disordered" evidence="1">
    <location>
        <begin position="360"/>
        <end position="385"/>
    </location>
</feature>
<dbReference type="Proteomes" id="UP001216510">
    <property type="component" value="Chromosome"/>
</dbReference>
<sequence length="718" mass="75877">MLAALVVGCGGGGGDSPAAVTPPVTVPPVTVPPVPFVDTDKDGTADAYDVAPADPLCGAATDGAAGVCHVRAMAGTRLRIVGQADGKVFFSSEGDVPRVYGYDVKTGHFLGRVELAGFSATSYAYVAAHGRLYVGDTQGGVHGYSEALREESGAFATVAGRVGALAAAGNYLVVQDSSGAWGTHHVYDRRGARVDSKEWRDYSSQFAWSPAHSRLYYFRDGQSPNDLLFETIDQASGAITAQGETPYHGAYDIAGPIRANATGTRVLLGTGDVYEAPALTWRGNVGVEVTDAAWIGNDELLVLAQAAGRTRLVRYSAALAQLEELPLQGQVLGLVQAAGATYVVTQLADRVEFIAYTSSDDSDGDGYPNLSDKFPSDRTAAVDSDNDGHPDAFLAGFTAADSPTGLAKDFYPFDATCHAEADGNGFICIQAPPAFVPDRVIGDGIDVVYLLSNANGRIYRWSRLRRAYLAPLAVGRHGAAKVMAYSRDHQRLYLGYASGTITYIDVTGDSAETRLTALAQAVEGLAAAGKYLVAQDGSGAWATHYVLDRGGRVVASRDWNYFSRHYEWSASQSRLYYLRDDSSPNDIVYEQVDQATGALSASADSPYHGEFTMTGPLRLSGDGRLALGSGYVFGTGDLKLVKALGTPFIDAQWRSDGSLVTTGPDGGGGTTVTVYDTRLQTLRQQSYAGTPVALLKTGSSVVLVTQQGNTPRLTVLPR</sequence>
<proteinExistence type="predicted"/>
<evidence type="ECO:0000256" key="1">
    <source>
        <dbReference type="SAM" id="MobiDB-lite"/>
    </source>
</evidence>
<dbReference type="SUPFAM" id="SSF69322">
    <property type="entry name" value="Tricorn protease domain 2"/>
    <property type="match status" value="1"/>
</dbReference>
<dbReference type="EMBL" id="CP119083">
    <property type="protein sequence ID" value="WEF31153.1"/>
    <property type="molecule type" value="Genomic_DNA"/>
</dbReference>
<name>A0ABY8B823_9BURK</name>